<evidence type="ECO:0000259" key="1">
    <source>
        <dbReference type="PROSITE" id="PS50097"/>
    </source>
</evidence>
<dbReference type="SMART" id="SM00584">
    <property type="entry name" value="TLDc"/>
    <property type="match status" value="1"/>
</dbReference>
<evidence type="ECO:0000313" key="3">
    <source>
        <dbReference type="EMBL" id="EXX67397.1"/>
    </source>
</evidence>
<dbReference type="Pfam" id="PF00651">
    <property type="entry name" value="BTB"/>
    <property type="match status" value="1"/>
</dbReference>
<dbReference type="PROSITE" id="PS51886">
    <property type="entry name" value="TLDC"/>
    <property type="match status" value="1"/>
</dbReference>
<dbReference type="Pfam" id="PF07534">
    <property type="entry name" value="TLD"/>
    <property type="match status" value="1"/>
</dbReference>
<dbReference type="InterPro" id="IPR000210">
    <property type="entry name" value="BTB/POZ_dom"/>
</dbReference>
<reference evidence="3 4" key="1">
    <citation type="submission" date="2014-02" db="EMBL/GenBank/DDBJ databases">
        <title>Single nucleus genome sequencing reveals high similarity among nuclei of an endomycorrhizal fungus.</title>
        <authorList>
            <person name="Lin K."/>
            <person name="Geurts R."/>
            <person name="Zhang Z."/>
            <person name="Limpens E."/>
            <person name="Saunders D.G."/>
            <person name="Mu D."/>
            <person name="Pang E."/>
            <person name="Cao H."/>
            <person name="Cha H."/>
            <person name="Lin T."/>
            <person name="Zhou Q."/>
            <person name="Shang Y."/>
            <person name="Li Y."/>
            <person name="Ivanov S."/>
            <person name="Sharma T."/>
            <person name="Velzen R.V."/>
            <person name="Ruijter N.D."/>
            <person name="Aanen D.K."/>
            <person name="Win J."/>
            <person name="Kamoun S."/>
            <person name="Bisseling T."/>
            <person name="Huang S."/>
        </authorList>
    </citation>
    <scope>NUCLEOTIDE SEQUENCE [LARGE SCALE GENOMIC DNA]</scope>
    <source>
        <strain evidence="4">DAOM197198w</strain>
    </source>
</reference>
<dbReference type="EMBL" id="JEMT01017785">
    <property type="protein sequence ID" value="EXX67397.1"/>
    <property type="molecule type" value="Genomic_DNA"/>
</dbReference>
<accession>A0A015JD21</accession>
<comment type="caution">
    <text evidence="3">The sequence shown here is derived from an EMBL/GenBank/DDBJ whole genome shotgun (WGS) entry which is preliminary data.</text>
</comment>
<protein>
    <recommendedName>
        <fullName evidence="5">Kelch-like protein 17</fullName>
    </recommendedName>
</protein>
<proteinExistence type="predicted"/>
<dbReference type="HOGENOM" id="CLU_021542_0_1_1"/>
<dbReference type="PROSITE" id="PS50097">
    <property type="entry name" value="BTB"/>
    <property type="match status" value="1"/>
</dbReference>
<feature type="domain" description="TLDc" evidence="2">
    <location>
        <begin position="298"/>
        <end position="465"/>
    </location>
</feature>
<dbReference type="PANTHER" id="PTHR45774">
    <property type="entry name" value="BTB/POZ DOMAIN-CONTAINING"/>
    <property type="match status" value="1"/>
</dbReference>
<dbReference type="InterPro" id="IPR006571">
    <property type="entry name" value="TLDc_dom"/>
</dbReference>
<dbReference type="Proteomes" id="UP000022910">
    <property type="component" value="Unassembled WGS sequence"/>
</dbReference>
<gene>
    <name evidence="3" type="ORF">RirG_114750</name>
</gene>
<dbReference type="CDD" id="cd18186">
    <property type="entry name" value="BTB_POZ_ZBTB_KLHL-like"/>
    <property type="match status" value="1"/>
</dbReference>
<dbReference type="PANTHER" id="PTHR45774:SF3">
    <property type="entry name" value="BTB (POZ) DOMAIN-CONTAINING 2B-RELATED"/>
    <property type="match status" value="1"/>
</dbReference>
<evidence type="ECO:0000313" key="4">
    <source>
        <dbReference type="Proteomes" id="UP000022910"/>
    </source>
</evidence>
<evidence type="ECO:0008006" key="5">
    <source>
        <dbReference type="Google" id="ProtNLM"/>
    </source>
</evidence>
<feature type="domain" description="BTB" evidence="1">
    <location>
        <begin position="27"/>
        <end position="100"/>
    </location>
</feature>
<dbReference type="AlphaFoldDB" id="A0A015JD21"/>
<sequence length="468" mass="55055">MEEKMEKKILSERVKNLENLLESKENYDMIIYSGEELNIQEIHVHSIILCCHSNYFRTAFSNNLVKKENEKYFLKIPNVTLENLNKIIRFLYCGQIDLTTENGTDIIKLLISVKELELQTLSDYIQEYLNNNQKEFVQNNLIELFELCNNNDDESFEILQKSCLKIICKNPNLLFEKEFFLTLSSKILLIILNQKNILLDEIEIWNNLIKWAYAQNPNIDSDLSKWTQQDIKMMKNTLHDLIPLIRFQDIGSEEFYDKIYPYENILPDDYKNKIMQYYLLSKETNEDFFLPSRLTTSTIINDEHFSIFSNWIEKKNDSYYTAINNPYEFELIYRASKYGNAPSIFHEKCDNKSNMIVVAKLVDSNKIVGGYNPLSWENCEKFQSTKDSFIFSFTDMNDLQSGKVGYSKFKNHSIYSEPGYGPAFGGGCDLICLNDGKWMSLSYTYPDINIPKNFNVEDYEVFHVVKEY</sequence>
<dbReference type="SMART" id="SM00225">
    <property type="entry name" value="BTB"/>
    <property type="match status" value="1"/>
</dbReference>
<dbReference type="Gene3D" id="3.30.710.10">
    <property type="entry name" value="Potassium Channel Kv1.1, Chain A"/>
    <property type="match status" value="1"/>
</dbReference>
<dbReference type="InterPro" id="IPR011333">
    <property type="entry name" value="SKP1/BTB/POZ_sf"/>
</dbReference>
<evidence type="ECO:0000259" key="2">
    <source>
        <dbReference type="PROSITE" id="PS51886"/>
    </source>
</evidence>
<dbReference type="SUPFAM" id="SSF54695">
    <property type="entry name" value="POZ domain"/>
    <property type="match status" value="1"/>
</dbReference>
<name>A0A015JD21_RHIIW</name>
<keyword evidence="4" id="KW-1185">Reference proteome</keyword>
<organism evidence="3 4">
    <name type="scientific">Rhizophagus irregularis (strain DAOM 197198w)</name>
    <name type="common">Glomus intraradices</name>
    <dbReference type="NCBI Taxonomy" id="1432141"/>
    <lineage>
        <taxon>Eukaryota</taxon>
        <taxon>Fungi</taxon>
        <taxon>Fungi incertae sedis</taxon>
        <taxon>Mucoromycota</taxon>
        <taxon>Glomeromycotina</taxon>
        <taxon>Glomeromycetes</taxon>
        <taxon>Glomerales</taxon>
        <taxon>Glomeraceae</taxon>
        <taxon>Rhizophagus</taxon>
    </lineage>
</organism>